<keyword evidence="1" id="KW-0175">Coiled coil</keyword>
<evidence type="ECO:0000256" key="1">
    <source>
        <dbReference type="SAM" id="Coils"/>
    </source>
</evidence>
<dbReference type="AlphaFoldDB" id="A0A084SRV0"/>
<accession>A0A084SRV0</accession>
<reference evidence="2 3" key="1">
    <citation type="submission" date="2014-07" db="EMBL/GenBank/DDBJ databases">
        <title>Draft Genome Sequence of Gephyronic Acid Producer, Cystobacter violaceus Strain Cb vi76.</title>
        <authorList>
            <person name="Stevens D.C."/>
            <person name="Young J."/>
            <person name="Carmichael R."/>
            <person name="Tan J."/>
            <person name="Taylor R.E."/>
        </authorList>
    </citation>
    <scope>NUCLEOTIDE SEQUENCE [LARGE SCALE GENOMIC DNA]</scope>
    <source>
        <strain evidence="2 3">Cb vi76</strain>
    </source>
</reference>
<proteinExistence type="predicted"/>
<gene>
    <name evidence="2" type="ORF">Q664_23530</name>
</gene>
<evidence type="ECO:0000313" key="3">
    <source>
        <dbReference type="Proteomes" id="UP000028547"/>
    </source>
</evidence>
<comment type="caution">
    <text evidence="2">The sequence shown here is derived from an EMBL/GenBank/DDBJ whole genome shotgun (WGS) entry which is preliminary data.</text>
</comment>
<protein>
    <submittedName>
        <fullName evidence="2">Uncharacterized protein</fullName>
    </submittedName>
</protein>
<name>A0A084SRV0_9BACT</name>
<evidence type="ECO:0000313" key="2">
    <source>
        <dbReference type="EMBL" id="KFA91185.1"/>
    </source>
</evidence>
<dbReference type="Proteomes" id="UP000028547">
    <property type="component" value="Unassembled WGS sequence"/>
</dbReference>
<sequence length="202" mass="22314">MESAIDAAERLQHDEQIPEQEREVLIHALQEARAALERYRAARLDEAARATTLGTIGVAAAAIVADDATMVGVADDPLLIPLALAAMVTVLQANAPSTRDELARAWLDLGHQLEVLRETIALTSPGNVIHPHVVDEARKRAIRRAAAEGTILTESQVNEELLCDELERMARELRRAKKTNEWKKVISTQKGLDCRPSRHSRE</sequence>
<feature type="coiled-coil region" evidence="1">
    <location>
        <begin position="156"/>
        <end position="183"/>
    </location>
</feature>
<organism evidence="2 3">
    <name type="scientific">Archangium violaceum Cb vi76</name>
    <dbReference type="NCBI Taxonomy" id="1406225"/>
    <lineage>
        <taxon>Bacteria</taxon>
        <taxon>Pseudomonadati</taxon>
        <taxon>Myxococcota</taxon>
        <taxon>Myxococcia</taxon>
        <taxon>Myxococcales</taxon>
        <taxon>Cystobacterineae</taxon>
        <taxon>Archangiaceae</taxon>
        <taxon>Archangium</taxon>
    </lineage>
</organism>
<dbReference type="EMBL" id="JPMI01000156">
    <property type="protein sequence ID" value="KFA91185.1"/>
    <property type="molecule type" value="Genomic_DNA"/>
</dbReference>